<evidence type="ECO:0000313" key="1">
    <source>
        <dbReference type="EMBL" id="KPC44095.1"/>
    </source>
</evidence>
<accession>A0ABR5LD17</accession>
<organism evidence="1 2">
    <name type="scientific">Pseudomonas savastanoi pv. glycinea</name>
    <name type="common">Pseudomonas syringae pv. glycinea</name>
    <dbReference type="NCBI Taxonomy" id="318"/>
    <lineage>
        <taxon>Bacteria</taxon>
        <taxon>Pseudomonadati</taxon>
        <taxon>Pseudomonadota</taxon>
        <taxon>Gammaproteobacteria</taxon>
        <taxon>Pseudomonadales</taxon>
        <taxon>Pseudomonadaceae</taxon>
        <taxon>Pseudomonas</taxon>
    </lineage>
</organism>
<sequence>MEYANFRPRPTFTRAGIYVFRRTRDSNARTHVVCDDRHIYLARAGAV</sequence>
<evidence type="ECO:0000313" key="2">
    <source>
        <dbReference type="Proteomes" id="UP000037836"/>
    </source>
</evidence>
<keyword evidence="2" id="KW-1185">Reference proteome</keyword>
<dbReference type="EMBL" id="LGLO01000055">
    <property type="protein sequence ID" value="KPC44095.1"/>
    <property type="molecule type" value="Genomic_DNA"/>
</dbReference>
<proteinExistence type="predicted"/>
<name>A0ABR5LD17_PSESG</name>
<gene>
    <name evidence="1" type="ORF">AC496_4472</name>
</gene>
<protein>
    <submittedName>
        <fullName evidence="1">Uncharacterized protein</fullName>
    </submittedName>
</protein>
<dbReference type="Proteomes" id="UP000037836">
    <property type="component" value="Unassembled WGS sequence"/>
</dbReference>
<reference evidence="1 2" key="1">
    <citation type="submission" date="2015-10" db="EMBL/GenBank/DDBJ databases">
        <title>Comparative genomics and high-throughput reverse genetic screens identify a new phytobacterial MAMP and an Arabidopsis receptor required for immune elicitation.</title>
        <authorList>
            <person name="Mott G.A."/>
            <person name="Thakur S."/>
            <person name="Wang P.W."/>
            <person name="Desveaux D."/>
            <person name="Guttman D.S."/>
        </authorList>
    </citation>
    <scope>NUCLEOTIDE SEQUENCE [LARGE SCALE GENOMIC DNA]</scope>
    <source>
        <strain evidence="1 2">BR1</strain>
    </source>
</reference>
<comment type="caution">
    <text evidence="1">The sequence shown here is derived from an EMBL/GenBank/DDBJ whole genome shotgun (WGS) entry which is preliminary data.</text>
</comment>